<dbReference type="HOGENOM" id="CLU_017290_6_1_1"/>
<dbReference type="Gene3D" id="3.10.20.70">
    <property type="entry name" value="Glutamine synthetase, N-terminal domain"/>
    <property type="match status" value="1"/>
</dbReference>
<reference evidence="7" key="2">
    <citation type="submission" date="2015-01" db="EMBL/GenBank/DDBJ databases">
        <title>Evolutionary Origins and Diversification of the Mycorrhizal Mutualists.</title>
        <authorList>
            <consortium name="DOE Joint Genome Institute"/>
            <consortium name="Mycorrhizal Genomics Consortium"/>
            <person name="Kohler A."/>
            <person name="Kuo A."/>
            <person name="Nagy L.G."/>
            <person name="Floudas D."/>
            <person name="Copeland A."/>
            <person name="Barry K.W."/>
            <person name="Cichocki N."/>
            <person name="Veneault-Fourrey C."/>
            <person name="LaButti K."/>
            <person name="Lindquist E.A."/>
            <person name="Lipzen A."/>
            <person name="Lundell T."/>
            <person name="Morin E."/>
            <person name="Murat C."/>
            <person name="Riley R."/>
            <person name="Ohm R."/>
            <person name="Sun H."/>
            <person name="Tunlid A."/>
            <person name="Henrissat B."/>
            <person name="Grigoriev I.V."/>
            <person name="Hibbett D.S."/>
            <person name="Martin F."/>
        </authorList>
    </citation>
    <scope>NUCLEOTIDE SEQUENCE [LARGE SCALE GENOMIC DNA]</scope>
    <source>
        <strain evidence="7">ATCC 200175</strain>
    </source>
</reference>
<dbReference type="AlphaFoldDB" id="A0A0C9T9H3"/>
<accession>A0A0C9T9H3</accession>
<dbReference type="InterPro" id="IPR014746">
    <property type="entry name" value="Gln_synth/guanido_kin_cat_dom"/>
</dbReference>
<dbReference type="GO" id="GO:0004356">
    <property type="term" value="F:glutamine synthetase activity"/>
    <property type="evidence" value="ECO:0007669"/>
    <property type="project" value="InterPro"/>
</dbReference>
<dbReference type="PANTHER" id="PTHR43785:SF2">
    <property type="entry name" value="TYPE-1 GLUTAMINE SYNTHETASE 1"/>
    <property type="match status" value="1"/>
</dbReference>
<keyword evidence="7" id="KW-1185">Reference proteome</keyword>
<dbReference type="Pfam" id="PF00120">
    <property type="entry name" value="Gln-synt_C"/>
    <property type="match status" value="1"/>
</dbReference>
<evidence type="ECO:0000313" key="7">
    <source>
        <dbReference type="Proteomes" id="UP000053647"/>
    </source>
</evidence>
<evidence type="ECO:0000259" key="5">
    <source>
        <dbReference type="PROSITE" id="PS51987"/>
    </source>
</evidence>
<proteinExistence type="inferred from homology"/>
<dbReference type="InterPro" id="IPR036651">
    <property type="entry name" value="Gln_synt_N_sf"/>
</dbReference>
<keyword evidence="2 6" id="KW-0436">Ligase</keyword>
<sequence>MSNIGVEYTPQNVARPPLSHEQLAFELHRHAIRFVRIQWVDLLNNVRSRVLPTSHFYKLLETARPGVSLTKCVFGLVFIRLSPGFNSVGEYLYVVDTSSFRRCPYAPGHAVVFGFFQEKVPVPLPTGPSFAVPLCPRTNLLRLVEYAAKDLGAQFLVGIETEFILLKSTDSIVAVNNHGWSNSPALASGTTEAKVLEEIADALLEAGIELQMYHSEAAPGQYEVITGPLSPLEAADALVQTRETIFNIASKHGLRATLAPRLDLDNCGSGAHTHISVHGAQRGTSSSEFLTPLESCFLAGLLDHLQAVTAFTLPLPASYVRMKDGIWSGGTWACWGADNREAPVRLSNATSPSSRNFEVKSVDGTSSPYLSITALLAAGIIGIRDTQELTSKNCEGPKTAAEMTDAERGEMGIAKRLPLNIEEARRCLLQDDVLKDLLGAESVEAFVRVNETLGRAMDCQPGEGESVAVTRLVENY</sequence>
<evidence type="ECO:0000256" key="1">
    <source>
        <dbReference type="ARBA" id="ARBA00021364"/>
    </source>
</evidence>
<dbReference type="InterPro" id="IPR008146">
    <property type="entry name" value="Gln_synth_cat_dom"/>
</dbReference>
<comment type="similarity">
    <text evidence="3 4">Belongs to the glutamine synthetase family.</text>
</comment>
<protein>
    <recommendedName>
        <fullName evidence="1">Glutamine synthetase</fullName>
    </recommendedName>
</protein>
<dbReference type="PROSITE" id="PS51987">
    <property type="entry name" value="GS_CATALYTIC"/>
    <property type="match status" value="1"/>
</dbReference>
<dbReference type="EMBL" id="KN819366">
    <property type="protein sequence ID" value="KIJ12275.1"/>
    <property type="molecule type" value="Genomic_DNA"/>
</dbReference>
<reference evidence="6 7" key="1">
    <citation type="submission" date="2014-06" db="EMBL/GenBank/DDBJ databases">
        <authorList>
            <consortium name="DOE Joint Genome Institute"/>
            <person name="Kuo A."/>
            <person name="Kohler A."/>
            <person name="Nagy L.G."/>
            <person name="Floudas D."/>
            <person name="Copeland A."/>
            <person name="Barry K.W."/>
            <person name="Cichocki N."/>
            <person name="Veneault-Fourrey C."/>
            <person name="LaButti K."/>
            <person name="Lindquist E.A."/>
            <person name="Lipzen A."/>
            <person name="Lundell T."/>
            <person name="Morin E."/>
            <person name="Murat C."/>
            <person name="Sun H."/>
            <person name="Tunlid A."/>
            <person name="Henrissat B."/>
            <person name="Grigoriev I.V."/>
            <person name="Hibbett D.S."/>
            <person name="Martin F."/>
            <person name="Nordberg H.P."/>
            <person name="Cantor M.N."/>
            <person name="Hua S.X."/>
        </authorList>
    </citation>
    <scope>NUCLEOTIDE SEQUENCE [LARGE SCALE GENOMIC DNA]</scope>
    <source>
        <strain evidence="6 7">ATCC 200175</strain>
    </source>
</reference>
<dbReference type="SUPFAM" id="SSF55931">
    <property type="entry name" value="Glutamine synthetase/guanido kinase"/>
    <property type="match status" value="1"/>
</dbReference>
<evidence type="ECO:0000256" key="3">
    <source>
        <dbReference type="PROSITE-ProRule" id="PRU01331"/>
    </source>
</evidence>
<dbReference type="Proteomes" id="UP000053647">
    <property type="component" value="Unassembled WGS sequence"/>
</dbReference>
<dbReference type="OrthoDB" id="3364440at2759"/>
<evidence type="ECO:0000313" key="6">
    <source>
        <dbReference type="EMBL" id="KIJ12275.1"/>
    </source>
</evidence>
<name>A0A0C9T9H3_PAXIN</name>
<evidence type="ECO:0000256" key="2">
    <source>
        <dbReference type="ARBA" id="ARBA00022598"/>
    </source>
</evidence>
<feature type="domain" description="GS catalytic" evidence="5">
    <location>
        <begin position="136"/>
        <end position="476"/>
    </location>
</feature>
<dbReference type="SMART" id="SM01230">
    <property type="entry name" value="Gln-synt_C"/>
    <property type="match status" value="1"/>
</dbReference>
<evidence type="ECO:0000256" key="4">
    <source>
        <dbReference type="RuleBase" id="RU000384"/>
    </source>
</evidence>
<dbReference type="GO" id="GO:0006542">
    <property type="term" value="P:glutamine biosynthetic process"/>
    <property type="evidence" value="ECO:0007669"/>
    <property type="project" value="InterPro"/>
</dbReference>
<gene>
    <name evidence="6" type="ORF">PAXINDRAFT_171291</name>
</gene>
<organism evidence="6 7">
    <name type="scientific">Paxillus involutus ATCC 200175</name>
    <dbReference type="NCBI Taxonomy" id="664439"/>
    <lineage>
        <taxon>Eukaryota</taxon>
        <taxon>Fungi</taxon>
        <taxon>Dikarya</taxon>
        <taxon>Basidiomycota</taxon>
        <taxon>Agaricomycotina</taxon>
        <taxon>Agaricomycetes</taxon>
        <taxon>Agaricomycetidae</taxon>
        <taxon>Boletales</taxon>
        <taxon>Paxilineae</taxon>
        <taxon>Paxillaceae</taxon>
        <taxon>Paxillus</taxon>
    </lineage>
</organism>
<dbReference type="Gene3D" id="3.30.590.10">
    <property type="entry name" value="Glutamine synthetase/guanido kinase, catalytic domain"/>
    <property type="match status" value="1"/>
</dbReference>
<dbReference type="PANTHER" id="PTHR43785">
    <property type="entry name" value="GAMMA-GLUTAMYLPUTRESCINE SYNTHETASE"/>
    <property type="match status" value="1"/>
</dbReference>